<dbReference type="PANTHER" id="PTHR42088">
    <property type="entry name" value="YALI0F10131P"/>
    <property type="match status" value="1"/>
</dbReference>
<reference evidence="4" key="1">
    <citation type="journal article" date="2011" name="PLoS Genet.">
        <title>Genomic analysis of the necrotrophic fungal pathogens Sclerotinia sclerotiorum and Botrytis cinerea.</title>
        <authorList>
            <person name="Amselem J."/>
            <person name="Cuomo C.A."/>
            <person name="van Kan J.A."/>
            <person name="Viaud M."/>
            <person name="Benito E.P."/>
            <person name="Couloux A."/>
            <person name="Coutinho P.M."/>
            <person name="de Vries R.P."/>
            <person name="Dyer P.S."/>
            <person name="Fillinger S."/>
            <person name="Fournier E."/>
            <person name="Gout L."/>
            <person name="Hahn M."/>
            <person name="Kohn L."/>
            <person name="Lapalu N."/>
            <person name="Plummer K.M."/>
            <person name="Pradier J.M."/>
            <person name="Quevillon E."/>
            <person name="Sharon A."/>
            <person name="Simon A."/>
            <person name="ten Have A."/>
            <person name="Tudzynski B."/>
            <person name="Tudzynski P."/>
            <person name="Wincker P."/>
            <person name="Andrew M."/>
            <person name="Anthouard V."/>
            <person name="Beever R.E."/>
            <person name="Beffa R."/>
            <person name="Benoit I."/>
            <person name="Bouzid O."/>
            <person name="Brault B."/>
            <person name="Chen Z."/>
            <person name="Choquer M."/>
            <person name="Collemare J."/>
            <person name="Cotton P."/>
            <person name="Danchin E.G."/>
            <person name="Da Silva C."/>
            <person name="Gautier A."/>
            <person name="Giraud C."/>
            <person name="Giraud T."/>
            <person name="Gonzalez C."/>
            <person name="Grossetete S."/>
            <person name="Guldener U."/>
            <person name="Henrissat B."/>
            <person name="Howlett B.J."/>
            <person name="Kodira C."/>
            <person name="Kretschmer M."/>
            <person name="Lappartient A."/>
            <person name="Leroch M."/>
            <person name="Levis C."/>
            <person name="Mauceli E."/>
            <person name="Neuveglise C."/>
            <person name="Oeser B."/>
            <person name="Pearson M."/>
            <person name="Poulain J."/>
            <person name="Poussereau N."/>
            <person name="Quesneville H."/>
            <person name="Rascle C."/>
            <person name="Schumacher J."/>
            <person name="Segurens B."/>
            <person name="Sexton A."/>
            <person name="Silva E."/>
            <person name="Sirven C."/>
            <person name="Soanes D.M."/>
            <person name="Talbot N.J."/>
            <person name="Templeton M."/>
            <person name="Yandava C."/>
            <person name="Yarden O."/>
            <person name="Zeng Q."/>
            <person name="Rollins J.A."/>
            <person name="Lebrun M.H."/>
            <person name="Dickman M."/>
        </authorList>
    </citation>
    <scope>NUCLEOTIDE SEQUENCE [LARGE SCALE GENOMIC DNA]</scope>
    <source>
        <strain evidence="4">T4</strain>
    </source>
</reference>
<evidence type="ECO:0000256" key="2">
    <source>
        <dbReference type="SAM" id="Phobius"/>
    </source>
</evidence>
<feature type="region of interest" description="Disordered" evidence="1">
    <location>
        <begin position="132"/>
        <end position="156"/>
    </location>
</feature>
<accession>G2YFC0</accession>
<dbReference type="Proteomes" id="UP000008177">
    <property type="component" value="Unplaced contigs"/>
</dbReference>
<keyword evidence="2" id="KW-0472">Membrane</keyword>
<dbReference type="EMBL" id="FQ790326">
    <property type="protein sequence ID" value="CCD50468.1"/>
    <property type="molecule type" value="Genomic_DNA"/>
</dbReference>
<keyword evidence="2" id="KW-1133">Transmembrane helix</keyword>
<dbReference type="HOGENOM" id="CLU_1686300_0_0_1"/>
<dbReference type="STRING" id="999810.G2YFC0"/>
<organism evidence="3 4">
    <name type="scientific">Botryotinia fuckeliana (strain T4)</name>
    <name type="common">Noble rot fungus</name>
    <name type="synonym">Botrytis cinerea</name>
    <dbReference type="NCBI Taxonomy" id="999810"/>
    <lineage>
        <taxon>Eukaryota</taxon>
        <taxon>Fungi</taxon>
        <taxon>Dikarya</taxon>
        <taxon>Ascomycota</taxon>
        <taxon>Pezizomycotina</taxon>
        <taxon>Leotiomycetes</taxon>
        <taxon>Helotiales</taxon>
        <taxon>Sclerotiniaceae</taxon>
        <taxon>Botrytis</taxon>
    </lineage>
</organism>
<evidence type="ECO:0000256" key="1">
    <source>
        <dbReference type="SAM" id="MobiDB-lite"/>
    </source>
</evidence>
<gene>
    <name evidence="3" type="ORF">BofuT4_P088670.1</name>
</gene>
<name>G2YFC0_BOTF4</name>
<evidence type="ECO:0000313" key="4">
    <source>
        <dbReference type="Proteomes" id="UP000008177"/>
    </source>
</evidence>
<dbReference type="AlphaFoldDB" id="G2YFC0"/>
<keyword evidence="2" id="KW-0812">Transmembrane</keyword>
<protein>
    <submittedName>
        <fullName evidence="3">Uncharacterized protein</fullName>
    </submittedName>
</protein>
<dbReference type="InParanoid" id="G2YFC0"/>
<dbReference type="PANTHER" id="PTHR42088:SF1">
    <property type="entry name" value="YALI0F10131P"/>
    <property type="match status" value="1"/>
</dbReference>
<evidence type="ECO:0000313" key="3">
    <source>
        <dbReference type="EMBL" id="CCD50468.1"/>
    </source>
</evidence>
<feature type="transmembrane region" description="Helical" evidence="2">
    <location>
        <begin position="79"/>
        <end position="99"/>
    </location>
</feature>
<proteinExistence type="predicted"/>
<sequence length="156" mass="16560">MADHQRLANIVRLARRVPLAEAAAEDIGNIASILKMSLPDPVLMVRSATTSAAASSSTCAADDTSAACEKPVGPSAYTLPVILGIVIPVGGAIILFTILQRRYMKKAREEDLNDPTKNMDFGMGRISRTAGGESGISNFDDEKGGAVRTRQITPQF</sequence>